<evidence type="ECO:0000313" key="1">
    <source>
        <dbReference type="EMBL" id="OXC79004.1"/>
    </source>
</evidence>
<dbReference type="AlphaFoldDB" id="A0A226X6F5"/>
<evidence type="ECO:0000313" key="2">
    <source>
        <dbReference type="Proteomes" id="UP000214720"/>
    </source>
</evidence>
<proteinExistence type="predicted"/>
<organism evidence="1 2">
    <name type="scientific">Caballeronia sordidicola</name>
    <name type="common">Burkholderia sordidicola</name>
    <dbReference type="NCBI Taxonomy" id="196367"/>
    <lineage>
        <taxon>Bacteria</taxon>
        <taxon>Pseudomonadati</taxon>
        <taxon>Pseudomonadota</taxon>
        <taxon>Betaproteobacteria</taxon>
        <taxon>Burkholderiales</taxon>
        <taxon>Burkholderiaceae</taxon>
        <taxon>Caballeronia</taxon>
    </lineage>
</organism>
<gene>
    <name evidence="1" type="ORF">BSU04_08870</name>
</gene>
<accession>A0A226X6F5</accession>
<sequence length="42" mass="4682">MASFQLSPRVDDLPAVLSKFVSSVVGSINEMAIEYLEQKRPE</sequence>
<name>A0A226X6F5_CABSO</name>
<comment type="caution">
    <text evidence="1">The sequence shown here is derived from an EMBL/GenBank/DDBJ whole genome shotgun (WGS) entry which is preliminary data.</text>
</comment>
<dbReference type="Proteomes" id="UP000214720">
    <property type="component" value="Unassembled WGS sequence"/>
</dbReference>
<protein>
    <submittedName>
        <fullName evidence="1">Uncharacterized protein</fullName>
    </submittedName>
</protein>
<reference evidence="2" key="1">
    <citation type="submission" date="2017-01" db="EMBL/GenBank/DDBJ databases">
        <title>Genome Analysis of Deinococcus marmoris KOPRI26562.</title>
        <authorList>
            <person name="Kim J.H."/>
            <person name="Oh H.-M."/>
        </authorList>
    </citation>
    <scope>NUCLEOTIDE SEQUENCE [LARGE SCALE GENOMIC DNA]</scope>
    <source>
        <strain evidence="2">PAMC 26633</strain>
    </source>
</reference>
<dbReference type="EMBL" id="MTHB01000047">
    <property type="protein sequence ID" value="OXC79004.1"/>
    <property type="molecule type" value="Genomic_DNA"/>
</dbReference>